<keyword evidence="3" id="KW-0378">Hydrolase</keyword>
<dbReference type="InterPro" id="IPR000587">
    <property type="entry name" value="Creatinase_N"/>
</dbReference>
<dbReference type="InterPro" id="IPR000994">
    <property type="entry name" value="Pept_M24"/>
</dbReference>
<dbReference type="InterPro" id="IPR036005">
    <property type="entry name" value="Creatinase/aminopeptidase-like"/>
</dbReference>
<dbReference type="Pfam" id="PF00557">
    <property type="entry name" value="Peptidase_M24"/>
    <property type="match status" value="1"/>
</dbReference>
<feature type="domain" description="Creatinase N-terminal" evidence="2">
    <location>
        <begin position="16"/>
        <end position="146"/>
    </location>
</feature>
<dbReference type="SUPFAM" id="SSF53092">
    <property type="entry name" value="Creatinase/prolidase N-terminal domain"/>
    <property type="match status" value="1"/>
</dbReference>
<dbReference type="InterPro" id="IPR050659">
    <property type="entry name" value="Peptidase_M24B"/>
</dbReference>
<accession>A0ABX7NU55</accession>
<dbReference type="InterPro" id="IPR029149">
    <property type="entry name" value="Creatin/AminoP/Spt16_N"/>
</dbReference>
<dbReference type="Gene3D" id="3.40.350.10">
    <property type="entry name" value="Creatinase/prolidase N-terminal domain"/>
    <property type="match status" value="1"/>
</dbReference>
<keyword evidence="3" id="KW-0031">Aminopeptidase</keyword>
<proteinExistence type="predicted"/>
<feature type="domain" description="Peptidase M24" evidence="1">
    <location>
        <begin position="218"/>
        <end position="366"/>
    </location>
</feature>
<dbReference type="Proteomes" id="UP000662747">
    <property type="component" value="Chromosome"/>
</dbReference>
<keyword evidence="3" id="KW-0645">Protease</keyword>
<evidence type="ECO:0000259" key="2">
    <source>
        <dbReference type="Pfam" id="PF01321"/>
    </source>
</evidence>
<name>A0ABX7NU55_9BACT</name>
<dbReference type="Pfam" id="PF01321">
    <property type="entry name" value="Creatinase_N"/>
    <property type="match status" value="1"/>
</dbReference>
<dbReference type="CDD" id="cd01066">
    <property type="entry name" value="APP_MetAP"/>
    <property type="match status" value="1"/>
</dbReference>
<gene>
    <name evidence="3" type="ORF">JY651_30655</name>
</gene>
<dbReference type="GO" id="GO:0004177">
    <property type="term" value="F:aminopeptidase activity"/>
    <property type="evidence" value="ECO:0007669"/>
    <property type="project" value="UniProtKB-KW"/>
</dbReference>
<evidence type="ECO:0000313" key="3">
    <source>
        <dbReference type="EMBL" id="QSQ19658.1"/>
    </source>
</evidence>
<dbReference type="PANTHER" id="PTHR46112">
    <property type="entry name" value="AMINOPEPTIDASE"/>
    <property type="match status" value="1"/>
</dbReference>
<evidence type="ECO:0000259" key="1">
    <source>
        <dbReference type="Pfam" id="PF00557"/>
    </source>
</evidence>
<sequence length="405" mass="44650">MERVYPAAESAEFQRRHDELVAAMEACGVEQLVLTATESIFYLTGATAEPLERPFFLVVDVSRAKRFLVVPRLEQEHLRKGWGPGTQQEVLAYAEFPAPAGQGWKDSLLALLRPGFAFEPSTPHERAAVLMASGGHALELLETLRMVKSDFEVARIERAAYYAMWGVEQILRSAYQGATVIEGYMTTTSLRRKIIQEEAHFDALATDVLAAPWPAPLSSEPHSVPGATMTLEGGPHVALVLTRVNGYAAECERTFFTARPTKEQQRLFALMLEARRIAFEKVRPGVHAADIDAAVNDFLAREGFGDPAQRLHRTGHGFGLGNHEPPWVAVGSEHRLERNMLISIEPGIYVQGVGGYRHSDTVLVTDGGYRVLTGRVPTDIESLTFGRPSLVQRARATVIKRLAGV</sequence>
<dbReference type="Gene3D" id="3.90.230.10">
    <property type="entry name" value="Creatinase/methionine aminopeptidase superfamily"/>
    <property type="match status" value="1"/>
</dbReference>
<evidence type="ECO:0000313" key="4">
    <source>
        <dbReference type="Proteomes" id="UP000662747"/>
    </source>
</evidence>
<dbReference type="RefSeq" id="WP_206721242.1">
    <property type="nucleotide sequence ID" value="NZ_CP071090.1"/>
</dbReference>
<dbReference type="PANTHER" id="PTHR46112:SF2">
    <property type="entry name" value="XAA-PRO AMINOPEPTIDASE P-RELATED"/>
    <property type="match status" value="1"/>
</dbReference>
<organism evidence="3 4">
    <name type="scientific">Pyxidicoccus parkwayensis</name>
    <dbReference type="NCBI Taxonomy" id="2813578"/>
    <lineage>
        <taxon>Bacteria</taxon>
        <taxon>Pseudomonadati</taxon>
        <taxon>Myxococcota</taxon>
        <taxon>Myxococcia</taxon>
        <taxon>Myxococcales</taxon>
        <taxon>Cystobacterineae</taxon>
        <taxon>Myxococcaceae</taxon>
        <taxon>Pyxidicoccus</taxon>
    </lineage>
</organism>
<reference evidence="3 4" key="1">
    <citation type="submission" date="2021-02" db="EMBL/GenBank/DDBJ databases">
        <title>De Novo genome assembly of isolated myxobacteria.</title>
        <authorList>
            <person name="Stevens D.C."/>
        </authorList>
    </citation>
    <scope>NUCLEOTIDE SEQUENCE [LARGE SCALE GENOMIC DNA]</scope>
    <source>
        <strain evidence="4">SCPEA02</strain>
    </source>
</reference>
<dbReference type="SUPFAM" id="SSF55920">
    <property type="entry name" value="Creatinase/aminopeptidase"/>
    <property type="match status" value="1"/>
</dbReference>
<protein>
    <submittedName>
        <fullName evidence="3">Aminopeptidase P family protein</fullName>
    </submittedName>
</protein>
<dbReference type="EMBL" id="CP071090">
    <property type="protein sequence ID" value="QSQ19658.1"/>
    <property type="molecule type" value="Genomic_DNA"/>
</dbReference>
<keyword evidence="4" id="KW-1185">Reference proteome</keyword>